<reference evidence="3" key="1">
    <citation type="journal article" date="2019" name="Int. J. Syst. Evol. Microbiol.">
        <title>The Global Catalogue of Microorganisms (GCM) 10K type strain sequencing project: providing services to taxonomists for standard genome sequencing and annotation.</title>
        <authorList>
            <consortium name="The Broad Institute Genomics Platform"/>
            <consortium name="The Broad Institute Genome Sequencing Center for Infectious Disease"/>
            <person name="Wu L."/>
            <person name="Ma J."/>
        </authorList>
    </citation>
    <scope>NUCLEOTIDE SEQUENCE [LARGE SCALE GENOMIC DNA]</scope>
    <source>
        <strain evidence="3">CCUG 57942</strain>
    </source>
</reference>
<feature type="transmembrane region" description="Helical" evidence="1">
    <location>
        <begin position="12"/>
        <end position="33"/>
    </location>
</feature>
<protein>
    <recommendedName>
        <fullName evidence="4">CBM6 domain-containing protein</fullName>
    </recommendedName>
</protein>
<evidence type="ECO:0000313" key="3">
    <source>
        <dbReference type="Proteomes" id="UP001597389"/>
    </source>
</evidence>
<evidence type="ECO:0000313" key="2">
    <source>
        <dbReference type="EMBL" id="MFD2160279.1"/>
    </source>
</evidence>
<keyword evidence="1" id="KW-1133">Transmembrane helix</keyword>
<dbReference type="InterPro" id="IPR008979">
    <property type="entry name" value="Galactose-bd-like_sf"/>
</dbReference>
<dbReference type="Gene3D" id="2.60.120.260">
    <property type="entry name" value="Galactose-binding domain-like"/>
    <property type="match status" value="1"/>
</dbReference>
<name>A0ABW4ZE24_9BACT</name>
<accession>A0ABW4ZE24</accession>
<evidence type="ECO:0008006" key="4">
    <source>
        <dbReference type="Google" id="ProtNLM"/>
    </source>
</evidence>
<dbReference type="RefSeq" id="WP_377087439.1">
    <property type="nucleotide sequence ID" value="NZ_JBHSJL010000014.1"/>
</dbReference>
<dbReference type="SUPFAM" id="SSF49785">
    <property type="entry name" value="Galactose-binding domain-like"/>
    <property type="match status" value="1"/>
</dbReference>
<dbReference type="Proteomes" id="UP001597389">
    <property type="component" value="Unassembled WGS sequence"/>
</dbReference>
<proteinExistence type="predicted"/>
<keyword evidence="1" id="KW-0472">Membrane</keyword>
<organism evidence="2 3">
    <name type="scientific">Rubritalea tangerina</name>
    <dbReference type="NCBI Taxonomy" id="430798"/>
    <lineage>
        <taxon>Bacteria</taxon>
        <taxon>Pseudomonadati</taxon>
        <taxon>Verrucomicrobiota</taxon>
        <taxon>Verrucomicrobiia</taxon>
        <taxon>Verrucomicrobiales</taxon>
        <taxon>Rubritaleaceae</taxon>
        <taxon>Rubritalea</taxon>
    </lineage>
</organism>
<gene>
    <name evidence="2" type="ORF">ACFSW8_15355</name>
</gene>
<sequence length="176" mass="19314">METKVLGKVIHGALHVLGAAVATFLLGWLLVVVAQRSEEHALIDGVNTLAAVDARIVGDGTARYEEYHKDGNIGYWDQKSQSLTWTIVRDESARYRVSIDYSLPEGRSTQFKLVAEGEELKGEVAGRGDWATWQTQALGEMALPGGSYLLKLIPTEISEGKGVMNFVRLKLEPVSE</sequence>
<comment type="caution">
    <text evidence="2">The sequence shown here is derived from an EMBL/GenBank/DDBJ whole genome shotgun (WGS) entry which is preliminary data.</text>
</comment>
<evidence type="ECO:0000256" key="1">
    <source>
        <dbReference type="SAM" id="Phobius"/>
    </source>
</evidence>
<keyword evidence="1" id="KW-0812">Transmembrane</keyword>
<keyword evidence="3" id="KW-1185">Reference proteome</keyword>
<dbReference type="EMBL" id="JBHUJB010000075">
    <property type="protein sequence ID" value="MFD2160279.1"/>
    <property type="molecule type" value="Genomic_DNA"/>
</dbReference>